<accession>A0A0C3KY52</accession>
<reference evidence="2" key="2">
    <citation type="submission" date="2015-01" db="EMBL/GenBank/DDBJ databases">
        <title>Evolutionary Origins and Diversification of the Mycorrhizal Mutualists.</title>
        <authorList>
            <consortium name="DOE Joint Genome Institute"/>
            <consortium name="Mycorrhizal Genomics Consortium"/>
            <person name="Kohler A."/>
            <person name="Kuo A."/>
            <person name="Nagy L.G."/>
            <person name="Floudas D."/>
            <person name="Copeland A."/>
            <person name="Barry K.W."/>
            <person name="Cichocki N."/>
            <person name="Veneault-Fourrey C."/>
            <person name="LaButti K."/>
            <person name="Lindquist E.A."/>
            <person name="Lipzen A."/>
            <person name="Lundell T."/>
            <person name="Morin E."/>
            <person name="Murat C."/>
            <person name="Riley R."/>
            <person name="Ohm R."/>
            <person name="Sun H."/>
            <person name="Tunlid A."/>
            <person name="Henrissat B."/>
            <person name="Grigoriev I.V."/>
            <person name="Hibbett D.S."/>
            <person name="Martin F."/>
        </authorList>
    </citation>
    <scope>NUCLEOTIDE SEQUENCE [LARGE SCALE GENOMIC DNA]</scope>
    <source>
        <strain evidence="2">Marx 270</strain>
    </source>
</reference>
<proteinExistence type="predicted"/>
<organism evidence="1 2">
    <name type="scientific">Pisolithus tinctorius Marx 270</name>
    <dbReference type="NCBI Taxonomy" id="870435"/>
    <lineage>
        <taxon>Eukaryota</taxon>
        <taxon>Fungi</taxon>
        <taxon>Dikarya</taxon>
        <taxon>Basidiomycota</taxon>
        <taxon>Agaricomycotina</taxon>
        <taxon>Agaricomycetes</taxon>
        <taxon>Agaricomycetidae</taxon>
        <taxon>Boletales</taxon>
        <taxon>Sclerodermatineae</taxon>
        <taxon>Pisolithaceae</taxon>
        <taxon>Pisolithus</taxon>
    </lineage>
</organism>
<evidence type="ECO:0000313" key="2">
    <source>
        <dbReference type="Proteomes" id="UP000054217"/>
    </source>
</evidence>
<gene>
    <name evidence="1" type="ORF">M404DRAFT_18597</name>
</gene>
<protein>
    <submittedName>
        <fullName evidence="1">Uncharacterized protein</fullName>
    </submittedName>
</protein>
<evidence type="ECO:0000313" key="1">
    <source>
        <dbReference type="EMBL" id="KIO14432.1"/>
    </source>
</evidence>
<dbReference type="InParanoid" id="A0A0C3KY52"/>
<keyword evidence="2" id="KW-1185">Reference proteome</keyword>
<dbReference type="Proteomes" id="UP000054217">
    <property type="component" value="Unassembled WGS sequence"/>
</dbReference>
<dbReference type="AlphaFoldDB" id="A0A0C3KY52"/>
<name>A0A0C3KY52_PISTI</name>
<sequence length="57" mass="5960">MSSISYLAPDSLKEANNAGLVSPQAVCIGGLYCLMQNFSINQGLVKNCHIIITASGC</sequence>
<reference evidence="1 2" key="1">
    <citation type="submission" date="2014-04" db="EMBL/GenBank/DDBJ databases">
        <authorList>
            <consortium name="DOE Joint Genome Institute"/>
            <person name="Kuo A."/>
            <person name="Kohler A."/>
            <person name="Costa M.D."/>
            <person name="Nagy L.G."/>
            <person name="Floudas D."/>
            <person name="Copeland A."/>
            <person name="Barry K.W."/>
            <person name="Cichocki N."/>
            <person name="Veneault-Fourrey C."/>
            <person name="LaButti K."/>
            <person name="Lindquist E.A."/>
            <person name="Lipzen A."/>
            <person name="Lundell T."/>
            <person name="Morin E."/>
            <person name="Murat C."/>
            <person name="Sun H."/>
            <person name="Tunlid A."/>
            <person name="Henrissat B."/>
            <person name="Grigoriev I.V."/>
            <person name="Hibbett D.S."/>
            <person name="Martin F."/>
            <person name="Nordberg H.P."/>
            <person name="Cantor M.N."/>
            <person name="Hua S.X."/>
        </authorList>
    </citation>
    <scope>NUCLEOTIDE SEQUENCE [LARGE SCALE GENOMIC DNA]</scope>
    <source>
        <strain evidence="1 2">Marx 270</strain>
    </source>
</reference>
<dbReference type="HOGENOM" id="CLU_2997413_0_0_1"/>
<dbReference type="EMBL" id="KN831945">
    <property type="protein sequence ID" value="KIO14432.1"/>
    <property type="molecule type" value="Genomic_DNA"/>
</dbReference>